<evidence type="ECO:0000313" key="13">
    <source>
        <dbReference type="Proteomes" id="UP000008312"/>
    </source>
</evidence>
<evidence type="ECO:0000256" key="3">
    <source>
        <dbReference type="ARBA" id="ARBA00006613"/>
    </source>
</evidence>
<keyword evidence="5 9" id="KW-0653">Protein transport</keyword>
<dbReference type="FunCoup" id="D8M725">
    <property type="interactions" value="331"/>
</dbReference>
<dbReference type="InterPro" id="IPR016024">
    <property type="entry name" value="ARM-type_fold"/>
</dbReference>
<dbReference type="Gene3D" id="1.25.10.10">
    <property type="entry name" value="Leucine-rich Repeat Variant"/>
    <property type="match status" value="1"/>
</dbReference>
<dbReference type="Proteomes" id="UP000008312">
    <property type="component" value="Unassembled WGS sequence"/>
</dbReference>
<dbReference type="InterPro" id="IPR011989">
    <property type="entry name" value="ARM-like"/>
</dbReference>
<dbReference type="InterPro" id="IPR008152">
    <property type="entry name" value="Clathrin_a/b/g-adaptin_app_Ig"/>
</dbReference>
<dbReference type="InterPro" id="IPR002553">
    <property type="entry name" value="Clathrin/coatomer_adapt-like_N"/>
</dbReference>
<feature type="domain" description="GAE" evidence="11">
    <location>
        <begin position="767"/>
        <end position="883"/>
    </location>
</feature>
<dbReference type="PIRSF" id="PIRSF037094">
    <property type="entry name" value="AP1_complex_gamma"/>
    <property type="match status" value="1"/>
</dbReference>
<evidence type="ECO:0000313" key="12">
    <source>
        <dbReference type="EMBL" id="CBK23864.2"/>
    </source>
</evidence>
<feature type="region of interest" description="Disordered" evidence="10">
    <location>
        <begin position="604"/>
        <end position="648"/>
    </location>
</feature>
<keyword evidence="13" id="KW-1185">Reference proteome</keyword>
<keyword evidence="6 9" id="KW-0333">Golgi apparatus</keyword>
<dbReference type="InterPro" id="IPR050840">
    <property type="entry name" value="Adaptor_Complx_Large_Subunit"/>
</dbReference>
<reference evidence="12" key="1">
    <citation type="submission" date="2010-02" db="EMBL/GenBank/DDBJ databases">
        <title>Sequencing and annotation of the Blastocystis hominis genome.</title>
        <authorList>
            <person name="Wincker P."/>
        </authorList>
    </citation>
    <scope>NUCLEOTIDE SEQUENCE</scope>
    <source>
        <strain evidence="12">Singapore isolate B</strain>
    </source>
</reference>
<evidence type="ECO:0000259" key="11">
    <source>
        <dbReference type="PROSITE" id="PS50180"/>
    </source>
</evidence>
<dbReference type="SUPFAM" id="SSF49348">
    <property type="entry name" value="Clathrin adaptor appendage domain"/>
    <property type="match status" value="1"/>
</dbReference>
<dbReference type="RefSeq" id="XP_012897912.1">
    <property type="nucleotide sequence ID" value="XM_013042458.1"/>
</dbReference>
<dbReference type="InterPro" id="IPR008153">
    <property type="entry name" value="GAE_dom"/>
</dbReference>
<proteinExistence type="inferred from homology"/>
<dbReference type="GO" id="GO:0006886">
    <property type="term" value="P:intracellular protein transport"/>
    <property type="evidence" value="ECO:0007669"/>
    <property type="project" value="UniProtKB-UniRule"/>
</dbReference>
<sequence>MNKISIPFVKKTTRDFIRQVRAAKTAAEERAIISKESALIRNAFREEDKVNAQSNMAKLLFIHLMGYPSYFGQVQSVKLIASPDFGDKRIGYLSLSLLVSEDNDIFLLVTNTLKSDINSGEQYVEGLALTAAANVCSEAMARDIFADVLQKMSSSNPFIKKKACLCMINVLNKVPDMVEDMVKTLPTLLADEDHGVLISAISLTLYVLHKAPSYIPKFRKLVPRLIKKMKVIISGSFKSEYNIGGVPDPFLQVELLKLLCLLATNDADSSDQLGDLLALIATKTDSSCMAGNAVLYETVKTIMSIDAVSGQRVLGANILGKFLLHSDSNIRYVALSMLLKMAEIDHAAVSRHRSTILGCLKESDPSIRRRALEVVFALVNLRNVEELVRELLNYLMVAEDAERPELLSKITSLVQQFAPSSQWQVDTLLAVLQVSGKYANEEVTSALISIVGNEEDLLASYTTHKLFLFLQRDQSQVSLTQVGVWFLGEYGDELLQPFFDSQRQQQLDAVEPAAILDLVEKVLGAPSLDATTKSMALTALAKLSDRLEGCDARIAALLRPYETSTGLQAQQRACEYQEMLGDAFAALRETVLERMPPLSIDNAKARRAEAEAEAEAESDAESGSDVEDDAEDDAEAAPARKTAKSSEPADIMDDLLGLDYAAAGPVLPASGQPAGKSDDPFAGVMDMLNTIETPKETRDVAMDVASLFAPVPAGTTGTAVPETTDPMSSMSSMDPMGAMGAMDAMNAMDPMGSSSPAGGESSETPMEDRSMMTVFDEEGVKIVFRMKKGSDEAETIIKAVISNSNEADVEEFAMQAAVPKYMKVQMKPISDPIIPGRNEDVSTQLIRVRNNAYGEKVTTMKLRITYELEGETVTKICTVDEIPEEL</sequence>
<protein>
    <recommendedName>
        <fullName evidence="9">AP-1 complex subunit gamma</fullName>
    </recommendedName>
</protein>
<evidence type="ECO:0000256" key="7">
    <source>
        <dbReference type="ARBA" id="ARBA00023136"/>
    </source>
</evidence>
<evidence type="ECO:0000256" key="5">
    <source>
        <dbReference type="ARBA" id="ARBA00022927"/>
    </source>
</evidence>
<accession>D8M725</accession>
<dbReference type="SMART" id="SM00809">
    <property type="entry name" value="Alpha_adaptinC2"/>
    <property type="match status" value="1"/>
</dbReference>
<dbReference type="AlphaFoldDB" id="D8M725"/>
<name>D8M725_BLAHO</name>
<dbReference type="InterPro" id="IPR017107">
    <property type="entry name" value="AP1_complex_gsu"/>
</dbReference>
<evidence type="ECO:0000256" key="9">
    <source>
        <dbReference type="PIRNR" id="PIRNR037094"/>
    </source>
</evidence>
<organism evidence="12">
    <name type="scientific">Blastocystis hominis</name>
    <dbReference type="NCBI Taxonomy" id="12968"/>
    <lineage>
        <taxon>Eukaryota</taxon>
        <taxon>Sar</taxon>
        <taxon>Stramenopiles</taxon>
        <taxon>Bigyra</taxon>
        <taxon>Opalozoa</taxon>
        <taxon>Opalinata</taxon>
        <taxon>Blastocystidae</taxon>
        <taxon>Blastocystis</taxon>
    </lineage>
</organism>
<gene>
    <name evidence="12" type="ORF">GSBLH_T00003678001</name>
</gene>
<dbReference type="GO" id="GO:0030121">
    <property type="term" value="C:AP-1 adaptor complex"/>
    <property type="evidence" value="ECO:0007669"/>
    <property type="project" value="InterPro"/>
</dbReference>
<dbReference type="GO" id="GO:0016192">
    <property type="term" value="P:vesicle-mediated transport"/>
    <property type="evidence" value="ECO:0007669"/>
    <property type="project" value="InterPro"/>
</dbReference>
<evidence type="ECO:0000256" key="8">
    <source>
        <dbReference type="ARBA" id="ARBA00023329"/>
    </source>
</evidence>
<dbReference type="OrthoDB" id="28053at2759"/>
<evidence type="ECO:0000256" key="1">
    <source>
        <dbReference type="ARBA" id="ARBA00004156"/>
    </source>
</evidence>
<dbReference type="InParanoid" id="D8M725"/>
<dbReference type="Gene3D" id="2.60.40.1230">
    <property type="match status" value="1"/>
</dbReference>
<feature type="compositionally biased region" description="Acidic residues" evidence="10">
    <location>
        <begin position="611"/>
        <end position="635"/>
    </location>
</feature>
<dbReference type="SUPFAM" id="SSF48371">
    <property type="entry name" value="ARM repeat"/>
    <property type="match status" value="1"/>
</dbReference>
<evidence type="ECO:0000256" key="2">
    <source>
        <dbReference type="ARBA" id="ARBA00004555"/>
    </source>
</evidence>
<dbReference type="InterPro" id="IPR013041">
    <property type="entry name" value="Clathrin_app_Ig-like_sf"/>
</dbReference>
<dbReference type="Pfam" id="PF02883">
    <property type="entry name" value="Alpha_adaptinC2"/>
    <property type="match status" value="1"/>
</dbReference>
<dbReference type="PANTHER" id="PTHR22780">
    <property type="entry name" value="ADAPTIN, ALPHA/GAMMA/EPSILON"/>
    <property type="match status" value="1"/>
</dbReference>
<dbReference type="Pfam" id="PF01602">
    <property type="entry name" value="Adaptin_N"/>
    <property type="match status" value="1"/>
</dbReference>
<keyword evidence="4 9" id="KW-0813">Transport</keyword>
<comment type="subcellular location">
    <subcellularLocation>
        <location evidence="1">Cytoplasmic vesicle membrane</location>
    </subcellularLocation>
    <subcellularLocation>
        <location evidence="2">Golgi apparatus</location>
    </subcellularLocation>
</comment>
<comment type="similarity">
    <text evidence="3 9">Belongs to the adaptor complexes large subunit family.</text>
</comment>
<dbReference type="PROSITE" id="PS50180">
    <property type="entry name" value="GAE"/>
    <property type="match status" value="1"/>
</dbReference>
<evidence type="ECO:0000256" key="6">
    <source>
        <dbReference type="ARBA" id="ARBA00023034"/>
    </source>
</evidence>
<dbReference type="OMA" id="AICAMRI"/>
<dbReference type="EMBL" id="FN668672">
    <property type="protein sequence ID" value="CBK23864.2"/>
    <property type="molecule type" value="Genomic_DNA"/>
</dbReference>
<dbReference type="GeneID" id="24920755"/>
<evidence type="ECO:0000256" key="10">
    <source>
        <dbReference type="SAM" id="MobiDB-lite"/>
    </source>
</evidence>
<evidence type="ECO:0000256" key="4">
    <source>
        <dbReference type="ARBA" id="ARBA00022448"/>
    </source>
</evidence>
<keyword evidence="7 9" id="KW-0472">Membrane</keyword>
<keyword evidence="8 9" id="KW-0968">Cytoplasmic vesicle</keyword>